<sequence>MECQITRNCVICAGVAGLTSAVPQWGLSHYHYEKIYIVRWNIRRDTVDLHKKLQQQHHEHQVMFTTSEVPNLLIFLQRVGVKKL</sequence>
<reference evidence="1 2" key="1">
    <citation type="submission" date="2020-11" db="EMBL/GenBank/DDBJ databases">
        <authorList>
            <person name="Wallbank WR R."/>
            <person name="Pardo Diaz C."/>
            <person name="Kozak K."/>
            <person name="Martin S."/>
            <person name="Jiggins C."/>
            <person name="Moest M."/>
            <person name="Warren A I."/>
            <person name="Generalovic N T."/>
            <person name="Byers J.R.P. K."/>
            <person name="Montejo-Kovacevich G."/>
            <person name="Yen C E."/>
        </authorList>
    </citation>
    <scope>NUCLEOTIDE SEQUENCE [LARGE SCALE GENOMIC DNA]</scope>
</reference>
<dbReference type="InParanoid" id="A0A7R8UIX4"/>
<gene>
    <name evidence="1" type="ORF">HERILL_LOCUS4493</name>
</gene>
<protein>
    <submittedName>
        <fullName evidence="1">Uncharacterized protein</fullName>
    </submittedName>
</protein>
<dbReference type="EMBL" id="LR899010">
    <property type="protein sequence ID" value="CAD7081384.1"/>
    <property type="molecule type" value="Genomic_DNA"/>
</dbReference>
<dbReference type="Proteomes" id="UP000594454">
    <property type="component" value="Chromosome 2"/>
</dbReference>
<accession>A0A7R8UIX4</accession>
<evidence type="ECO:0000313" key="2">
    <source>
        <dbReference type="Proteomes" id="UP000594454"/>
    </source>
</evidence>
<proteinExistence type="predicted"/>
<evidence type="ECO:0000313" key="1">
    <source>
        <dbReference type="EMBL" id="CAD7081384.1"/>
    </source>
</evidence>
<keyword evidence="2" id="KW-1185">Reference proteome</keyword>
<dbReference type="AlphaFoldDB" id="A0A7R8UIX4"/>
<name>A0A7R8UIX4_HERIL</name>
<organism evidence="1 2">
    <name type="scientific">Hermetia illucens</name>
    <name type="common">Black soldier fly</name>
    <dbReference type="NCBI Taxonomy" id="343691"/>
    <lineage>
        <taxon>Eukaryota</taxon>
        <taxon>Metazoa</taxon>
        <taxon>Ecdysozoa</taxon>
        <taxon>Arthropoda</taxon>
        <taxon>Hexapoda</taxon>
        <taxon>Insecta</taxon>
        <taxon>Pterygota</taxon>
        <taxon>Neoptera</taxon>
        <taxon>Endopterygota</taxon>
        <taxon>Diptera</taxon>
        <taxon>Brachycera</taxon>
        <taxon>Stratiomyomorpha</taxon>
        <taxon>Stratiomyidae</taxon>
        <taxon>Hermetiinae</taxon>
        <taxon>Hermetia</taxon>
    </lineage>
</organism>